<evidence type="ECO:0008006" key="4">
    <source>
        <dbReference type="Google" id="ProtNLM"/>
    </source>
</evidence>
<reference evidence="3" key="1">
    <citation type="journal article" date="2019" name="Int. J. Syst. Evol. Microbiol.">
        <title>The Global Catalogue of Microorganisms (GCM) 10K type strain sequencing project: providing services to taxonomists for standard genome sequencing and annotation.</title>
        <authorList>
            <consortium name="The Broad Institute Genomics Platform"/>
            <consortium name="The Broad Institute Genome Sequencing Center for Infectious Disease"/>
            <person name="Wu L."/>
            <person name="Ma J."/>
        </authorList>
    </citation>
    <scope>NUCLEOTIDE SEQUENCE [LARGE SCALE GENOMIC DNA]</scope>
    <source>
        <strain evidence="3">JCM 4866</strain>
    </source>
</reference>
<evidence type="ECO:0000313" key="3">
    <source>
        <dbReference type="Proteomes" id="UP000617743"/>
    </source>
</evidence>
<sequence length="103" mass="11497">MTDLIRRLLAWASLLLMGPASTPRPRPSSAPSPYGPPRNLTPPLPPHRSPYTRDDTPLDVTAIRPVRPYLIAHEQRQHRRELAVATLGQHMPGPYVMHGLEVA</sequence>
<evidence type="ECO:0000313" key="2">
    <source>
        <dbReference type="EMBL" id="GGX15988.1"/>
    </source>
</evidence>
<organism evidence="2 3">
    <name type="scientific">Streptomyces lomondensis</name>
    <dbReference type="NCBI Taxonomy" id="68229"/>
    <lineage>
        <taxon>Bacteria</taxon>
        <taxon>Bacillati</taxon>
        <taxon>Actinomycetota</taxon>
        <taxon>Actinomycetes</taxon>
        <taxon>Kitasatosporales</taxon>
        <taxon>Streptomycetaceae</taxon>
        <taxon>Streptomyces</taxon>
    </lineage>
</organism>
<accession>A0ABQ2XID3</accession>
<gene>
    <name evidence="2" type="ORF">GCM10010383_52470</name>
</gene>
<dbReference type="Proteomes" id="UP000617743">
    <property type="component" value="Unassembled WGS sequence"/>
</dbReference>
<feature type="region of interest" description="Disordered" evidence="1">
    <location>
        <begin position="18"/>
        <end position="59"/>
    </location>
</feature>
<dbReference type="EMBL" id="BMWC01000008">
    <property type="protein sequence ID" value="GGX15988.1"/>
    <property type="molecule type" value="Genomic_DNA"/>
</dbReference>
<evidence type="ECO:0000256" key="1">
    <source>
        <dbReference type="SAM" id="MobiDB-lite"/>
    </source>
</evidence>
<keyword evidence="3" id="KW-1185">Reference proteome</keyword>
<feature type="compositionally biased region" description="Pro residues" evidence="1">
    <location>
        <begin position="22"/>
        <end position="48"/>
    </location>
</feature>
<protein>
    <recommendedName>
        <fullName evidence="4">Secreted protein</fullName>
    </recommendedName>
</protein>
<name>A0ABQ2XID3_9ACTN</name>
<comment type="caution">
    <text evidence="2">The sequence shown here is derived from an EMBL/GenBank/DDBJ whole genome shotgun (WGS) entry which is preliminary data.</text>
</comment>
<proteinExistence type="predicted"/>